<accession>A0A1M4TAE4</accession>
<dbReference type="CDD" id="cd01276">
    <property type="entry name" value="PKCI_related"/>
    <property type="match status" value="1"/>
</dbReference>
<dbReference type="RefSeq" id="WP_072934512.1">
    <property type="nucleotide sequence ID" value="NZ_FQUG01000002.1"/>
</dbReference>
<dbReference type="PANTHER" id="PTHR23089">
    <property type="entry name" value="HISTIDINE TRIAD HIT PROTEIN"/>
    <property type="match status" value="1"/>
</dbReference>
<dbReference type="PRINTS" id="PR00332">
    <property type="entry name" value="HISTRIAD"/>
</dbReference>
<dbReference type="SUPFAM" id="SSF54197">
    <property type="entry name" value="HIT-like"/>
    <property type="match status" value="1"/>
</dbReference>
<dbReference type="AlphaFoldDB" id="A0A1M4TAE4"/>
<dbReference type="GO" id="GO:0003824">
    <property type="term" value="F:catalytic activity"/>
    <property type="evidence" value="ECO:0007669"/>
    <property type="project" value="InterPro"/>
</dbReference>
<keyword evidence="6" id="KW-1185">Reference proteome</keyword>
<dbReference type="PROSITE" id="PS51084">
    <property type="entry name" value="HIT_2"/>
    <property type="match status" value="1"/>
</dbReference>
<dbReference type="InterPro" id="IPR001310">
    <property type="entry name" value="Histidine_triad_HIT"/>
</dbReference>
<dbReference type="InterPro" id="IPR011146">
    <property type="entry name" value="HIT-like"/>
</dbReference>
<feature type="short sequence motif" description="Histidine triad motif" evidence="2 3">
    <location>
        <begin position="99"/>
        <end position="103"/>
    </location>
</feature>
<evidence type="ECO:0000256" key="2">
    <source>
        <dbReference type="PIRSR" id="PIRSR601310-3"/>
    </source>
</evidence>
<dbReference type="InterPro" id="IPR036265">
    <property type="entry name" value="HIT-like_sf"/>
</dbReference>
<gene>
    <name evidence="5" type="ORF">SAMN02745190_00417</name>
</gene>
<dbReference type="Pfam" id="PF01230">
    <property type="entry name" value="HIT"/>
    <property type="match status" value="1"/>
</dbReference>
<feature type="domain" description="HIT" evidence="4">
    <location>
        <begin position="5"/>
        <end position="115"/>
    </location>
</feature>
<dbReference type="Proteomes" id="UP000184404">
    <property type="component" value="Unassembled WGS sequence"/>
</dbReference>
<dbReference type="InterPro" id="IPR019808">
    <property type="entry name" value="Histidine_triad_CS"/>
</dbReference>
<protein>
    <submittedName>
        <fullName evidence="5">Histidine triad (HIT) family protein</fullName>
    </submittedName>
</protein>
<organism evidence="5 6">
    <name type="scientific">Schwartzia succinivorans DSM 10502</name>
    <dbReference type="NCBI Taxonomy" id="1123243"/>
    <lineage>
        <taxon>Bacteria</taxon>
        <taxon>Bacillati</taxon>
        <taxon>Bacillota</taxon>
        <taxon>Negativicutes</taxon>
        <taxon>Selenomonadales</taxon>
        <taxon>Selenomonadaceae</taxon>
        <taxon>Schwartzia</taxon>
    </lineage>
</organism>
<evidence type="ECO:0000313" key="6">
    <source>
        <dbReference type="Proteomes" id="UP000184404"/>
    </source>
</evidence>
<dbReference type="OrthoDB" id="9784774at2"/>
<dbReference type="Gene3D" id="3.30.428.10">
    <property type="entry name" value="HIT-like"/>
    <property type="match status" value="1"/>
</dbReference>
<evidence type="ECO:0000256" key="3">
    <source>
        <dbReference type="PROSITE-ProRule" id="PRU00464"/>
    </source>
</evidence>
<dbReference type="PROSITE" id="PS00892">
    <property type="entry name" value="HIT_1"/>
    <property type="match status" value="1"/>
</dbReference>
<sequence>MADCIFCKIAQKEIPSTLVYEDELVAAFKDLEPQAPFHALVIPKKHVESIAALKAEDKELAAHILCDVIPQIAEEQGLTEKGFRVVANTGEEGGQTVKHLHFHILGGRSMQWPPG</sequence>
<evidence type="ECO:0000256" key="1">
    <source>
        <dbReference type="PIRSR" id="PIRSR601310-1"/>
    </source>
</evidence>
<dbReference type="STRING" id="1123243.SAMN02745190_00417"/>
<evidence type="ECO:0000259" key="4">
    <source>
        <dbReference type="PROSITE" id="PS51084"/>
    </source>
</evidence>
<proteinExistence type="predicted"/>
<feature type="active site" description="Tele-AMP-histidine intermediate" evidence="1">
    <location>
        <position position="101"/>
    </location>
</feature>
<evidence type="ECO:0000313" key="5">
    <source>
        <dbReference type="EMBL" id="SHE41395.1"/>
    </source>
</evidence>
<name>A0A1M4TAE4_9FIRM</name>
<reference evidence="5 6" key="1">
    <citation type="submission" date="2016-11" db="EMBL/GenBank/DDBJ databases">
        <authorList>
            <person name="Jaros S."/>
            <person name="Januszkiewicz K."/>
            <person name="Wedrychowicz H."/>
        </authorList>
    </citation>
    <scope>NUCLEOTIDE SEQUENCE [LARGE SCALE GENOMIC DNA]</scope>
    <source>
        <strain evidence="5 6">DSM 10502</strain>
    </source>
</reference>
<dbReference type="EMBL" id="FQUG01000002">
    <property type="protein sequence ID" value="SHE41395.1"/>
    <property type="molecule type" value="Genomic_DNA"/>
</dbReference>